<dbReference type="Proteomes" id="UP001211044">
    <property type="component" value="Chromosome"/>
</dbReference>
<proteinExistence type="inferred from homology"/>
<evidence type="ECO:0000313" key="5">
    <source>
        <dbReference type="Proteomes" id="UP001211044"/>
    </source>
</evidence>
<dbReference type="EMBL" id="CP116394">
    <property type="protein sequence ID" value="WCE45686.1"/>
    <property type="molecule type" value="Genomic_DNA"/>
</dbReference>
<gene>
    <name evidence="4" type="primary">dacB</name>
    <name evidence="4" type="ORF">PIG85_08545</name>
</gene>
<dbReference type="NCBIfam" id="TIGR00666">
    <property type="entry name" value="PBP4"/>
    <property type="match status" value="1"/>
</dbReference>
<dbReference type="EC" id="3.4.16.4" evidence="4"/>
<name>A0AB38XN18_9ACTO</name>
<dbReference type="PRINTS" id="PR00922">
    <property type="entry name" value="DADACBPTASE3"/>
</dbReference>
<organism evidence="4 5">
    <name type="scientific">Winkia neuii subsp. anitrata</name>
    <dbReference type="NCBI Taxonomy" id="29318"/>
    <lineage>
        <taxon>Bacteria</taxon>
        <taxon>Bacillati</taxon>
        <taxon>Actinomycetota</taxon>
        <taxon>Actinomycetes</taxon>
        <taxon>Actinomycetales</taxon>
        <taxon>Actinomycetaceae</taxon>
        <taxon>Winkia</taxon>
    </lineage>
</organism>
<dbReference type="PANTHER" id="PTHR30023">
    <property type="entry name" value="D-ALANYL-D-ALANINE CARBOXYPEPTIDASE"/>
    <property type="match status" value="1"/>
</dbReference>
<dbReference type="GO" id="GO:0009002">
    <property type="term" value="F:serine-type D-Ala-D-Ala carboxypeptidase activity"/>
    <property type="evidence" value="ECO:0007669"/>
    <property type="project" value="UniProtKB-EC"/>
</dbReference>
<keyword evidence="4" id="KW-0645">Protease</keyword>
<evidence type="ECO:0000256" key="1">
    <source>
        <dbReference type="ARBA" id="ARBA00006096"/>
    </source>
</evidence>
<dbReference type="GO" id="GO:0006508">
    <property type="term" value="P:proteolysis"/>
    <property type="evidence" value="ECO:0007669"/>
    <property type="project" value="InterPro"/>
</dbReference>
<dbReference type="SUPFAM" id="SSF56601">
    <property type="entry name" value="beta-lactamase/transpeptidase-like"/>
    <property type="match status" value="1"/>
</dbReference>
<evidence type="ECO:0000313" key="4">
    <source>
        <dbReference type="EMBL" id="WCE45686.1"/>
    </source>
</evidence>
<dbReference type="Gene3D" id="3.40.710.10">
    <property type="entry name" value="DD-peptidase/beta-lactamase superfamily"/>
    <property type="match status" value="2"/>
</dbReference>
<keyword evidence="4" id="KW-0121">Carboxypeptidase</keyword>
<evidence type="ECO:0000256" key="3">
    <source>
        <dbReference type="SAM" id="MobiDB-lite"/>
    </source>
</evidence>
<dbReference type="Pfam" id="PF02113">
    <property type="entry name" value="Peptidase_S13"/>
    <property type="match status" value="2"/>
</dbReference>
<evidence type="ECO:0000256" key="2">
    <source>
        <dbReference type="ARBA" id="ARBA00022801"/>
    </source>
</evidence>
<feature type="compositionally biased region" description="Basic and acidic residues" evidence="3">
    <location>
        <begin position="106"/>
        <end position="120"/>
    </location>
</feature>
<feature type="region of interest" description="Disordered" evidence="3">
    <location>
        <begin position="96"/>
        <end position="120"/>
    </location>
</feature>
<sequence length="491" mass="49763">MRKTVAAATIGTLLLVGGSITYGALDAYDVVPGVFTLSPAPPSPQPVPTAAAVAAEPTPVQADAAKGELPNSEQVQQIAASLSGKIKKAATDARAAGKAQADAEDAQEKPDAAKDKDEVEPSLRVGVSVLDVATGKELANVAAGTPLTPASSTKVLSAVAVLQTLPADTTFKTKAVFAGDTVTLVAGGDEMLSAGSSNPAAVNGRAGLADLAAQTAKALKKQGVGSVKLTYDTSAFGTDQVNGDWDGYMQFVTKIQGLGMNAGQDSSKNDLQTDPAERAAAAFKEKLAAQGISVNGPKPGKAAKAATVVGQVSSAPVTDVLRHTLKPSDNTMAETVCRAALVHAGKEPSFESAVTMVREAVGKLGADPSEVLLRDCSGLSDKGKISPHALAKVLQQAAVSKNPTLRSLPSMLPVAGLDGTLHNRMVSGAGTGNVRSKTGTLDSARSLSGYVHTASGRPLAFSIIVNGYDYEAAGGVVEAIDSVATEFAELK</sequence>
<keyword evidence="2 4" id="KW-0378">Hydrolase</keyword>
<dbReference type="InterPro" id="IPR012338">
    <property type="entry name" value="Beta-lactam/transpept-like"/>
</dbReference>
<dbReference type="InterPro" id="IPR000667">
    <property type="entry name" value="Peptidase_S13"/>
</dbReference>
<protein>
    <submittedName>
        <fullName evidence="4">D-alanyl-D-alanine carboxypeptidase/D-alanyl-D-alanine-endopeptidase</fullName>
        <ecNumber evidence="4">3.4.16.4</ecNumber>
    </submittedName>
</protein>
<dbReference type="GO" id="GO:0000270">
    <property type="term" value="P:peptidoglycan metabolic process"/>
    <property type="evidence" value="ECO:0007669"/>
    <property type="project" value="TreeGrafter"/>
</dbReference>
<dbReference type="PANTHER" id="PTHR30023:SF0">
    <property type="entry name" value="PENICILLIN-SENSITIVE CARBOXYPEPTIDASE A"/>
    <property type="match status" value="1"/>
</dbReference>
<reference evidence="4" key="1">
    <citation type="submission" date="2023-01" db="EMBL/GenBank/DDBJ databases">
        <title>Comparative Genomic Analysis of the Clinically-Derived Winkia Strain NY0527 Provides Evidence into the Taxonomic Reassignment of Winkia neuii and Characterizes Their Virulence Traits.</title>
        <authorList>
            <person name="Cai X."/>
            <person name="Peng Y."/>
            <person name="Li M."/>
            <person name="Qiu Y."/>
            <person name="Wang Y."/>
            <person name="Xu L."/>
            <person name="Hou Q."/>
        </authorList>
    </citation>
    <scope>NUCLEOTIDE SEQUENCE</scope>
    <source>
        <strain evidence="4">NY0527</strain>
    </source>
</reference>
<dbReference type="KEGG" id="wne:PIG85_08545"/>
<comment type="similarity">
    <text evidence="1">Belongs to the peptidase S13 family.</text>
</comment>
<dbReference type="AlphaFoldDB" id="A0AB38XN18"/>
<accession>A0AB38XN18</accession>
<dbReference type="RefSeq" id="WP_167568300.1">
    <property type="nucleotide sequence ID" value="NZ_CP116394.1"/>
</dbReference>